<name>A0ABX3I8F7_9BACI</name>
<accession>A0ABX3I8F7</accession>
<sequence>MTCFETEKDYIHHISTIPINQIGFIDAKHLSITAFAAKKYCKRSLITSPLPLGVSLLQTKHS</sequence>
<organism evidence="1 2">
    <name type="scientific">Bacillus haynesii</name>
    <dbReference type="NCBI Taxonomy" id="1925021"/>
    <lineage>
        <taxon>Bacteria</taxon>
        <taxon>Bacillati</taxon>
        <taxon>Bacillota</taxon>
        <taxon>Bacilli</taxon>
        <taxon>Bacillales</taxon>
        <taxon>Bacillaceae</taxon>
        <taxon>Bacillus</taxon>
    </lineage>
</organism>
<protein>
    <recommendedName>
        <fullName evidence="3">Transposase</fullName>
    </recommendedName>
</protein>
<gene>
    <name evidence="1" type="ORF">BTA31_07940</name>
</gene>
<dbReference type="Proteomes" id="UP000187046">
    <property type="component" value="Unassembled WGS sequence"/>
</dbReference>
<dbReference type="EMBL" id="MRBL01000007">
    <property type="protein sequence ID" value="OMI28465.1"/>
    <property type="molecule type" value="Genomic_DNA"/>
</dbReference>
<evidence type="ECO:0000313" key="2">
    <source>
        <dbReference type="Proteomes" id="UP000187046"/>
    </source>
</evidence>
<dbReference type="RefSeq" id="WP_043925680.1">
    <property type="nucleotide sequence ID" value="NZ_AZYP01000010.1"/>
</dbReference>
<comment type="caution">
    <text evidence="1">The sequence shown here is derived from an EMBL/GenBank/DDBJ whole genome shotgun (WGS) entry which is preliminary data.</text>
</comment>
<evidence type="ECO:0000313" key="1">
    <source>
        <dbReference type="EMBL" id="OMI28465.1"/>
    </source>
</evidence>
<keyword evidence="2" id="KW-1185">Reference proteome</keyword>
<proteinExistence type="predicted"/>
<reference evidence="1 2" key="1">
    <citation type="submission" date="2016-12" db="EMBL/GenBank/DDBJ databases">
        <title>Bacillus phylogenomics.</title>
        <authorList>
            <person name="Dunlap C."/>
        </authorList>
    </citation>
    <scope>NUCLEOTIDE SEQUENCE [LARGE SCALE GENOMIC DNA]</scope>
    <source>
        <strain evidence="1 2">NRRL B-41327</strain>
    </source>
</reference>
<evidence type="ECO:0008006" key="3">
    <source>
        <dbReference type="Google" id="ProtNLM"/>
    </source>
</evidence>